<keyword evidence="3" id="KW-0863">Zinc-finger</keyword>
<dbReference type="InParanoid" id="A0A6I8UA56"/>
<protein>
    <submittedName>
        <fullName evidence="8">Uncharacterized protein</fullName>
    </submittedName>
</protein>
<comment type="subcellular location">
    <subcellularLocation>
        <location evidence="1">Nucleus</location>
    </subcellularLocation>
</comment>
<dbReference type="GO" id="GO:0003677">
    <property type="term" value="F:DNA binding"/>
    <property type="evidence" value="ECO:0007669"/>
    <property type="project" value="InterPro"/>
</dbReference>
<dbReference type="SUPFAM" id="SSF140996">
    <property type="entry name" value="Hermes dimerisation domain"/>
    <property type="match status" value="1"/>
</dbReference>
<keyword evidence="4" id="KW-0862">Zinc</keyword>
<dbReference type="InterPro" id="IPR036236">
    <property type="entry name" value="Znf_C2H2_sf"/>
</dbReference>
<keyword evidence="6" id="KW-0804">Transcription</keyword>
<dbReference type="SMART" id="SM00614">
    <property type="entry name" value="ZnF_BED"/>
    <property type="match status" value="1"/>
</dbReference>
<evidence type="ECO:0000256" key="3">
    <source>
        <dbReference type="ARBA" id="ARBA00022771"/>
    </source>
</evidence>
<dbReference type="PANTHER" id="PTHR46481:SF10">
    <property type="entry name" value="ZINC FINGER BED DOMAIN-CONTAINING PROTEIN 39"/>
    <property type="match status" value="1"/>
</dbReference>
<evidence type="ECO:0000256" key="7">
    <source>
        <dbReference type="ARBA" id="ARBA00023242"/>
    </source>
</evidence>
<dbReference type="GO" id="GO:0009791">
    <property type="term" value="P:post-embryonic development"/>
    <property type="evidence" value="ECO:0007669"/>
    <property type="project" value="UniProtKB-ARBA"/>
</dbReference>
<dbReference type="InterPro" id="IPR052035">
    <property type="entry name" value="ZnF_BED_domain_contain"/>
</dbReference>
<dbReference type="Proteomes" id="UP000008820">
    <property type="component" value="Chromosome 3"/>
</dbReference>
<organism evidence="8 9">
    <name type="scientific">Aedes aegypti</name>
    <name type="common">Yellowfever mosquito</name>
    <name type="synonym">Culex aegypti</name>
    <dbReference type="NCBI Taxonomy" id="7159"/>
    <lineage>
        <taxon>Eukaryota</taxon>
        <taxon>Metazoa</taxon>
        <taxon>Ecdysozoa</taxon>
        <taxon>Arthropoda</taxon>
        <taxon>Hexapoda</taxon>
        <taxon>Insecta</taxon>
        <taxon>Pterygota</taxon>
        <taxon>Neoptera</taxon>
        <taxon>Endopterygota</taxon>
        <taxon>Diptera</taxon>
        <taxon>Nematocera</taxon>
        <taxon>Culicoidea</taxon>
        <taxon>Culicidae</taxon>
        <taxon>Culicinae</taxon>
        <taxon>Aedini</taxon>
        <taxon>Aedes</taxon>
        <taxon>Stegomyia</taxon>
    </lineage>
</organism>
<sequence>MAENKRSAIWEFFVEIDGGRRAKCVDCNAMISRGGTGKAATNSSMINHLKKHSASHRIHREKEAERKVSKSATESSQPTIQECFADSQMWDLNSSKAKEVTNSIAEMIILDHQPVSMVEDTGFLRLMAKLQPKFKVPSRKHFTSTVLPEMYERCKRTIKSALPQHDDGDGGYISFTTDIWSSPNNKSMISLTAH</sequence>
<dbReference type="InterPro" id="IPR003656">
    <property type="entry name" value="Znf_BED"/>
</dbReference>
<evidence type="ECO:0000313" key="9">
    <source>
        <dbReference type="Proteomes" id="UP000008820"/>
    </source>
</evidence>
<dbReference type="AlphaFoldDB" id="A0A6I8UA56"/>
<dbReference type="GO" id="GO:0005634">
    <property type="term" value="C:nucleus"/>
    <property type="evidence" value="ECO:0007669"/>
    <property type="project" value="UniProtKB-SubCell"/>
</dbReference>
<keyword evidence="9" id="KW-1185">Reference proteome</keyword>
<keyword evidence="5" id="KW-0805">Transcription regulation</keyword>
<dbReference type="EnsemblMetazoa" id="AAEL028137-RA">
    <property type="protein sequence ID" value="AAEL028137-PA"/>
    <property type="gene ID" value="AAEL028137"/>
</dbReference>
<evidence type="ECO:0000256" key="5">
    <source>
        <dbReference type="ARBA" id="ARBA00023015"/>
    </source>
</evidence>
<evidence type="ECO:0000256" key="6">
    <source>
        <dbReference type="ARBA" id="ARBA00023163"/>
    </source>
</evidence>
<dbReference type="OrthoDB" id="7757288at2759"/>
<evidence type="ECO:0000256" key="1">
    <source>
        <dbReference type="ARBA" id="ARBA00004123"/>
    </source>
</evidence>
<evidence type="ECO:0000313" key="8">
    <source>
        <dbReference type="EnsemblMetazoa" id="AAEL028137-PA"/>
    </source>
</evidence>
<keyword evidence="2" id="KW-0479">Metal-binding</keyword>
<reference evidence="8" key="2">
    <citation type="submission" date="2020-05" db="UniProtKB">
        <authorList>
            <consortium name="EnsemblMetazoa"/>
        </authorList>
    </citation>
    <scope>IDENTIFICATION</scope>
    <source>
        <strain evidence="8">LVP_AGWG</strain>
    </source>
</reference>
<dbReference type="SUPFAM" id="SSF57667">
    <property type="entry name" value="beta-beta-alpha zinc fingers"/>
    <property type="match status" value="1"/>
</dbReference>
<gene>
    <name evidence="8" type="primary">110677941</name>
</gene>
<evidence type="ECO:0000256" key="2">
    <source>
        <dbReference type="ARBA" id="ARBA00022723"/>
    </source>
</evidence>
<accession>A0A6I8UA56</accession>
<evidence type="ECO:0000256" key="4">
    <source>
        <dbReference type="ARBA" id="ARBA00022833"/>
    </source>
</evidence>
<proteinExistence type="predicted"/>
<dbReference type="PANTHER" id="PTHR46481">
    <property type="entry name" value="ZINC FINGER BED DOMAIN-CONTAINING PROTEIN 4"/>
    <property type="match status" value="1"/>
</dbReference>
<reference evidence="8 9" key="1">
    <citation type="submission" date="2017-06" db="EMBL/GenBank/DDBJ databases">
        <title>Aedes aegypti genome working group (AGWG) sequencing and assembly.</title>
        <authorList>
            <consortium name="Aedes aegypti Genome Working Group (AGWG)"/>
            <person name="Matthews B.J."/>
        </authorList>
    </citation>
    <scope>NUCLEOTIDE SEQUENCE [LARGE SCALE GENOMIC DNA]</scope>
    <source>
        <strain evidence="8 9">LVP_AGWG</strain>
    </source>
</reference>
<keyword evidence="7" id="KW-0539">Nucleus</keyword>
<name>A0A6I8UA56_AEDAE</name>
<dbReference type="GO" id="GO:0008270">
    <property type="term" value="F:zinc ion binding"/>
    <property type="evidence" value="ECO:0007669"/>
    <property type="project" value="UniProtKB-KW"/>
</dbReference>
<dbReference type="PROSITE" id="PS50808">
    <property type="entry name" value="ZF_BED"/>
    <property type="match status" value="1"/>
</dbReference>